<sequence>MYLKRKTVVLTAVLAILSLLLTACGTSATSGEATTNSGTKTPQVGGNLVVGLTGDPYNLAPWVSNDMNASLMMNIALPNLMDTDDSGKKIPWIMKDYTVSDDAKVYTITIPDNLKWHDGVPFTTEDLAFTAKYLVDNKLGFGGDMYSGVEKIEIVDPTTIEYYLKKPQVNFLSQIGFWVPIMPKHIYENVDDPMNFQFNGVGYGPYKLKEYKKGEYYTFERVPDWPLANEGKGAYLDTITFRVFSDANALILAMKNGEINVSGSSIPVASQKQLEASGEQFGVERVNSLGYGYFGFSYKNELLQDFNVRKAIAMTIDRDALVNTAIQGGAVKMETPISPVFKDLVKSDIKFPGFDIEGAKKVLKDAGYADKDNDGVLEAPTGKKLEFDLIYRTTTANIDAIANIFKANAEEAGFKINLKAVDPATYTDKVVKQHNFDINVIDWGTIDDADSSLGTIYLSSAALNFMDYKNDKIDDLISKSEVEPNYEKRVELMNEFQKEYVNELPTVNTWVRVNAYGYSKNFEGWGLAPGNLGLLNSKYIVNVYKVK</sequence>
<dbReference type="GO" id="GO:0015833">
    <property type="term" value="P:peptide transport"/>
    <property type="evidence" value="ECO:0007669"/>
    <property type="project" value="TreeGrafter"/>
</dbReference>
<dbReference type="Proteomes" id="UP000553059">
    <property type="component" value="Unassembled WGS sequence"/>
</dbReference>
<feature type="signal peptide" evidence="1">
    <location>
        <begin position="1"/>
        <end position="28"/>
    </location>
</feature>
<protein>
    <submittedName>
        <fullName evidence="3">ABC transporter substrate-binding protein</fullName>
    </submittedName>
</protein>
<feature type="domain" description="Solute-binding protein family 5" evidence="2">
    <location>
        <begin position="90"/>
        <end position="460"/>
    </location>
</feature>
<proteinExistence type="predicted"/>
<dbReference type="CDD" id="cd00995">
    <property type="entry name" value="PBP2_NikA_DppA_OppA_like"/>
    <property type="match status" value="1"/>
</dbReference>
<feature type="chain" id="PRO_5028347921" evidence="1">
    <location>
        <begin position="29"/>
        <end position="547"/>
    </location>
</feature>
<dbReference type="GO" id="GO:0043190">
    <property type="term" value="C:ATP-binding cassette (ABC) transporter complex"/>
    <property type="evidence" value="ECO:0007669"/>
    <property type="project" value="InterPro"/>
</dbReference>
<dbReference type="InterPro" id="IPR030678">
    <property type="entry name" value="Peptide/Ni-bd"/>
</dbReference>
<reference evidence="3 4" key="1">
    <citation type="journal article" date="2020" name="Biotechnol. Biofuels">
        <title>New insights from the biogas microbiome by comprehensive genome-resolved metagenomics of nearly 1600 species originating from multiple anaerobic digesters.</title>
        <authorList>
            <person name="Campanaro S."/>
            <person name="Treu L."/>
            <person name="Rodriguez-R L.M."/>
            <person name="Kovalovszki A."/>
            <person name="Ziels R.M."/>
            <person name="Maus I."/>
            <person name="Zhu X."/>
            <person name="Kougias P.G."/>
            <person name="Basile A."/>
            <person name="Luo G."/>
            <person name="Schluter A."/>
            <person name="Konstantinidis K.T."/>
            <person name="Angelidaki I."/>
        </authorList>
    </citation>
    <scope>NUCLEOTIDE SEQUENCE [LARGE SCALE GENOMIC DNA]</scope>
    <source>
        <strain evidence="3">AS05jafATM_4</strain>
    </source>
</reference>
<dbReference type="PIRSF" id="PIRSF002741">
    <property type="entry name" value="MppA"/>
    <property type="match status" value="1"/>
</dbReference>
<dbReference type="PROSITE" id="PS51257">
    <property type="entry name" value="PROKAR_LIPOPROTEIN"/>
    <property type="match status" value="1"/>
</dbReference>
<accession>A0A7C6Z4R2</accession>
<organism evidence="3 4">
    <name type="scientific">Desulfitobacterium dehalogenans</name>
    <dbReference type="NCBI Taxonomy" id="36854"/>
    <lineage>
        <taxon>Bacteria</taxon>
        <taxon>Bacillati</taxon>
        <taxon>Bacillota</taxon>
        <taxon>Clostridia</taxon>
        <taxon>Eubacteriales</taxon>
        <taxon>Desulfitobacteriaceae</taxon>
        <taxon>Desulfitobacterium</taxon>
    </lineage>
</organism>
<name>A0A7C6Z4R2_9FIRM</name>
<dbReference type="InterPro" id="IPR039424">
    <property type="entry name" value="SBP_5"/>
</dbReference>
<evidence type="ECO:0000256" key="1">
    <source>
        <dbReference type="SAM" id="SignalP"/>
    </source>
</evidence>
<dbReference type="InterPro" id="IPR000914">
    <property type="entry name" value="SBP_5_dom"/>
</dbReference>
<evidence type="ECO:0000313" key="4">
    <source>
        <dbReference type="Proteomes" id="UP000553059"/>
    </source>
</evidence>
<dbReference type="PANTHER" id="PTHR30290">
    <property type="entry name" value="PERIPLASMIC BINDING COMPONENT OF ABC TRANSPORTER"/>
    <property type="match status" value="1"/>
</dbReference>
<evidence type="ECO:0000313" key="3">
    <source>
        <dbReference type="EMBL" id="HHY27171.1"/>
    </source>
</evidence>
<dbReference type="SUPFAM" id="SSF53850">
    <property type="entry name" value="Periplasmic binding protein-like II"/>
    <property type="match status" value="1"/>
</dbReference>
<dbReference type="AlphaFoldDB" id="A0A7C6Z4R2"/>
<dbReference type="GO" id="GO:1904680">
    <property type="term" value="F:peptide transmembrane transporter activity"/>
    <property type="evidence" value="ECO:0007669"/>
    <property type="project" value="TreeGrafter"/>
</dbReference>
<dbReference type="Gene3D" id="3.40.190.10">
    <property type="entry name" value="Periplasmic binding protein-like II"/>
    <property type="match status" value="1"/>
</dbReference>
<evidence type="ECO:0000259" key="2">
    <source>
        <dbReference type="Pfam" id="PF00496"/>
    </source>
</evidence>
<dbReference type="Gene3D" id="3.10.105.10">
    <property type="entry name" value="Dipeptide-binding Protein, Domain 3"/>
    <property type="match status" value="1"/>
</dbReference>
<keyword evidence="1" id="KW-0732">Signal</keyword>
<dbReference type="EMBL" id="DUTF01000239">
    <property type="protein sequence ID" value="HHY27171.1"/>
    <property type="molecule type" value="Genomic_DNA"/>
</dbReference>
<dbReference type="GO" id="GO:0042597">
    <property type="term" value="C:periplasmic space"/>
    <property type="evidence" value="ECO:0007669"/>
    <property type="project" value="UniProtKB-ARBA"/>
</dbReference>
<comment type="caution">
    <text evidence="3">The sequence shown here is derived from an EMBL/GenBank/DDBJ whole genome shotgun (WGS) entry which is preliminary data.</text>
</comment>
<dbReference type="Pfam" id="PF00496">
    <property type="entry name" value="SBP_bac_5"/>
    <property type="match status" value="1"/>
</dbReference>
<gene>
    <name evidence="3" type="ORF">GX523_10605</name>
</gene>